<accession>W4RKZ9</accession>
<evidence type="ECO:0000313" key="2">
    <source>
        <dbReference type="Proteomes" id="UP000018949"/>
    </source>
</evidence>
<comment type="caution">
    <text evidence="1">The sequence shown here is derived from an EMBL/GenBank/DDBJ whole genome shotgun (WGS) entry which is preliminary data.</text>
</comment>
<dbReference type="EMBL" id="BAUW01000014">
    <property type="protein sequence ID" value="GAE44976.1"/>
    <property type="molecule type" value="Genomic_DNA"/>
</dbReference>
<reference evidence="1 2" key="1">
    <citation type="submission" date="2013-12" db="EMBL/GenBank/DDBJ databases">
        <title>NBRP : Genome information of microbial organism related human and environment.</title>
        <authorList>
            <person name="Hattori M."/>
            <person name="Oshima K."/>
            <person name="Inaba H."/>
            <person name="Suda W."/>
            <person name="Sakamoto M."/>
            <person name="Iino T."/>
            <person name="Kitahara M."/>
            <person name="Oshida Y."/>
            <person name="Iida T."/>
            <person name="Kudo T."/>
            <person name="Itoh T."/>
            <person name="Ahmed I."/>
            <person name="Ohkuma M."/>
        </authorList>
    </citation>
    <scope>NUCLEOTIDE SEQUENCE [LARGE SCALE GENOMIC DNA]</scope>
    <source>
        <strain evidence="1 2">JCM 21738</strain>
    </source>
</reference>
<dbReference type="InterPro" id="IPR021617">
    <property type="entry name" value="DUF3231"/>
</dbReference>
<keyword evidence="2" id="KW-1185">Reference proteome</keyword>
<organism evidence="1 2">
    <name type="scientific">Mesobacillus boroniphilus JCM 21738</name>
    <dbReference type="NCBI Taxonomy" id="1294265"/>
    <lineage>
        <taxon>Bacteria</taxon>
        <taxon>Bacillati</taxon>
        <taxon>Bacillota</taxon>
        <taxon>Bacilli</taxon>
        <taxon>Bacillales</taxon>
        <taxon>Bacillaceae</taxon>
        <taxon>Mesobacillus</taxon>
    </lineage>
</organism>
<dbReference type="AlphaFoldDB" id="W4RKZ9"/>
<proteinExistence type="predicted"/>
<name>W4RKZ9_9BACI</name>
<evidence type="ECO:0000313" key="1">
    <source>
        <dbReference type="EMBL" id="GAE44976.1"/>
    </source>
</evidence>
<gene>
    <name evidence="1" type="ORF">JCM21738_1737</name>
</gene>
<dbReference type="Pfam" id="PF11553">
    <property type="entry name" value="DUF3231"/>
    <property type="match status" value="1"/>
</dbReference>
<dbReference type="eggNOG" id="ENOG5030EHR">
    <property type="taxonomic scope" value="Bacteria"/>
</dbReference>
<sequence>MIYAGIGNYGVATSESQRSDLVIDYSRLNAEILKYSEDGINIMVANEWLEQPPLSVDRQNLLKNKSKKAPNGCFFTFIFITSSFIRIQDQYDINSF</sequence>
<dbReference type="Proteomes" id="UP000018949">
    <property type="component" value="Unassembled WGS sequence"/>
</dbReference>
<dbReference type="Gene3D" id="1.20.1260.10">
    <property type="match status" value="1"/>
</dbReference>
<protein>
    <submittedName>
        <fullName evidence="1">Uncharacterized protein</fullName>
    </submittedName>
</protein>
<dbReference type="InterPro" id="IPR012347">
    <property type="entry name" value="Ferritin-like"/>
</dbReference>